<protein>
    <recommendedName>
        <fullName evidence="4">Integral membrane protein</fullName>
    </recommendedName>
</protein>
<feature type="transmembrane region" description="Helical" evidence="1">
    <location>
        <begin position="51"/>
        <end position="69"/>
    </location>
</feature>
<evidence type="ECO:0000313" key="3">
    <source>
        <dbReference type="Proteomes" id="UP001620520"/>
    </source>
</evidence>
<feature type="transmembrane region" description="Helical" evidence="1">
    <location>
        <begin position="26"/>
        <end position="45"/>
    </location>
</feature>
<dbReference type="NCBIfam" id="NF042935">
    <property type="entry name" value="SCO6880_fam"/>
    <property type="match status" value="1"/>
</dbReference>
<dbReference type="RefSeq" id="WP_404593114.1">
    <property type="nucleotide sequence ID" value="NZ_JBIYEW010000001.1"/>
</dbReference>
<organism evidence="2 3">
    <name type="scientific">Paenarthrobacter histidinolovorans</name>
    <dbReference type="NCBI Taxonomy" id="43664"/>
    <lineage>
        <taxon>Bacteria</taxon>
        <taxon>Bacillati</taxon>
        <taxon>Actinomycetota</taxon>
        <taxon>Actinomycetes</taxon>
        <taxon>Micrococcales</taxon>
        <taxon>Micrococcaceae</taxon>
        <taxon>Paenarthrobacter</taxon>
    </lineage>
</organism>
<dbReference type="InterPro" id="IPR049978">
    <property type="entry name" value="SCO6880-like"/>
</dbReference>
<evidence type="ECO:0008006" key="4">
    <source>
        <dbReference type="Google" id="ProtNLM"/>
    </source>
</evidence>
<keyword evidence="1" id="KW-0472">Membrane</keyword>
<evidence type="ECO:0000256" key="1">
    <source>
        <dbReference type="SAM" id="Phobius"/>
    </source>
</evidence>
<accession>A0ABW8MZD2</accession>
<evidence type="ECO:0000313" key="2">
    <source>
        <dbReference type="EMBL" id="MFK4637119.1"/>
    </source>
</evidence>
<keyword evidence="1" id="KW-0812">Transmembrane</keyword>
<proteinExistence type="predicted"/>
<sequence>MSEPTMYREPTYGNWRKPRTAGIGKLGLLETIAMMGGLLVLLFVFKLAGPIPGFITFLVMGVLLATMTAKDRHGRSRVDRIVAKQSHSRAVRKRWNIYRSGPVGTIPGGRTRLPGLLAKSTLHQFTDSFDRDFAVLFMPVPNHASVVIEVEPTGLALDDRENIDRYVANWGGWLADLGKQSDVVAASVTIETAPDYGVRLRQEVDSMRHPEASEASLRMMEEVKESFPQESTVTRAWIAVTFTAWRPGATRPRKINDMGLDLATRLGKLTEHLEQCGAGAAQPVDAQGLCEVVRSAYDPSVAEHIAAAHAQGVTPELSWSDAGPVAHDAGWEWYRHDSGFSKSWVMSVAPRGTVFSNVLEAVLSPSSIVNRKRVTMLYRPESAARAMDIAEKDVKQAKNRAADGGFRAAVEYTSTVQTAQEIAKDAGLVNFGCVITATVLRRPDAGPAEYEIEDLGSVSQLTIRPAYGSQDVTFTAGLPLGIVLPDYVAVPARIREAM</sequence>
<gene>
    <name evidence="2" type="ORF">ABIA52_000008</name>
</gene>
<dbReference type="EMBL" id="JBIYEW010000001">
    <property type="protein sequence ID" value="MFK4637119.1"/>
    <property type="molecule type" value="Genomic_DNA"/>
</dbReference>
<name>A0ABW8MZD2_9MICC</name>
<comment type="caution">
    <text evidence="2">The sequence shown here is derived from an EMBL/GenBank/DDBJ whole genome shotgun (WGS) entry which is preliminary data.</text>
</comment>
<keyword evidence="3" id="KW-1185">Reference proteome</keyword>
<dbReference type="Proteomes" id="UP001620520">
    <property type="component" value="Unassembled WGS sequence"/>
</dbReference>
<keyword evidence="1" id="KW-1133">Transmembrane helix</keyword>
<reference evidence="2 3" key="1">
    <citation type="submission" date="2024-10" db="EMBL/GenBank/DDBJ databases">
        <title>Novel secondary metabolite-producing bacteria for plant disease control.</title>
        <authorList>
            <person name="Chevrette M."/>
        </authorList>
    </citation>
    <scope>NUCLEOTIDE SEQUENCE [LARGE SCALE GENOMIC DNA]</scope>
    <source>
        <strain evidence="2 3">J30 TE3557</strain>
    </source>
</reference>